<dbReference type="RefSeq" id="XP_037152888.1">
    <property type="nucleotide sequence ID" value="XM_037291453.1"/>
</dbReference>
<dbReference type="EMBL" id="JACCJB010000010">
    <property type="protein sequence ID" value="KAF6223671.1"/>
    <property type="molecule type" value="Genomic_DNA"/>
</dbReference>
<name>A0A8H6FD41_9LECA</name>
<evidence type="ECO:0000313" key="2">
    <source>
        <dbReference type="Proteomes" id="UP000593566"/>
    </source>
</evidence>
<evidence type="ECO:0000313" key="1">
    <source>
        <dbReference type="EMBL" id="KAF6223671.1"/>
    </source>
</evidence>
<reference evidence="1 2" key="1">
    <citation type="journal article" date="2020" name="Genomics">
        <title>Complete, high-quality genomes from long-read metagenomic sequencing of two wolf lichen thalli reveals enigmatic genome architecture.</title>
        <authorList>
            <person name="McKenzie S.K."/>
            <person name="Walston R.F."/>
            <person name="Allen J.L."/>
        </authorList>
    </citation>
    <scope>NUCLEOTIDE SEQUENCE [LARGE SCALE GENOMIC DNA]</scope>
    <source>
        <strain evidence="1">WasteWater1</strain>
    </source>
</reference>
<organism evidence="1 2">
    <name type="scientific">Letharia lupina</name>
    <dbReference type="NCBI Taxonomy" id="560253"/>
    <lineage>
        <taxon>Eukaryota</taxon>
        <taxon>Fungi</taxon>
        <taxon>Dikarya</taxon>
        <taxon>Ascomycota</taxon>
        <taxon>Pezizomycotina</taxon>
        <taxon>Lecanoromycetes</taxon>
        <taxon>OSLEUM clade</taxon>
        <taxon>Lecanoromycetidae</taxon>
        <taxon>Lecanorales</taxon>
        <taxon>Lecanorineae</taxon>
        <taxon>Parmeliaceae</taxon>
        <taxon>Letharia</taxon>
    </lineage>
</organism>
<sequence length="138" mass="14547">MSANAPLHIAWRGVPFTLYECQLACALKIYVKFEDGTIPDDQTIGQVIGTSSGLQNMDCGGLVAHLRATNDIYPEMLAGGEPTAIWATNVWNSWLDPCAGPAAGLATTWDRDGNGGWTGSSGLETAVCDSLEESSVLA</sequence>
<dbReference type="GeneID" id="59328933"/>
<gene>
    <name evidence="1" type="ORF">HO133_000514</name>
</gene>
<protein>
    <submittedName>
        <fullName evidence="1">Uncharacterized protein</fullName>
    </submittedName>
</protein>
<proteinExistence type="predicted"/>
<dbReference type="Proteomes" id="UP000593566">
    <property type="component" value="Unassembled WGS sequence"/>
</dbReference>
<dbReference type="AlphaFoldDB" id="A0A8H6FD41"/>
<keyword evidence="2" id="KW-1185">Reference proteome</keyword>
<accession>A0A8H6FD41</accession>
<comment type="caution">
    <text evidence="1">The sequence shown here is derived from an EMBL/GenBank/DDBJ whole genome shotgun (WGS) entry which is preliminary data.</text>
</comment>